<comment type="caution">
    <text evidence="1">The sequence shown here is derived from an EMBL/GenBank/DDBJ whole genome shotgun (WGS) entry which is preliminary data.</text>
</comment>
<keyword evidence="2" id="KW-1185">Reference proteome</keyword>
<name>A0ACC0UBV8_9AGAM</name>
<proteinExistence type="predicted"/>
<evidence type="ECO:0000313" key="1">
    <source>
        <dbReference type="EMBL" id="KAI9508726.1"/>
    </source>
</evidence>
<dbReference type="EMBL" id="JAGFNK010000080">
    <property type="protein sequence ID" value="KAI9508726.1"/>
    <property type="molecule type" value="Genomic_DNA"/>
</dbReference>
<protein>
    <submittedName>
        <fullName evidence="1">Uncharacterized protein</fullName>
    </submittedName>
</protein>
<accession>A0ACC0UBV8</accession>
<gene>
    <name evidence="1" type="ORF">F5148DRAFT_1192987</name>
</gene>
<sequence>MGVSWASCIFALSPFSPLSLMVRSGHHVSQAAKEIVFELTNRGRATTTHTASLSPPILHHLLCHLHHPTAALSHPLAPIPLQWRP</sequence>
<dbReference type="Proteomes" id="UP001207468">
    <property type="component" value="Unassembled WGS sequence"/>
</dbReference>
<reference evidence="1" key="1">
    <citation type="submission" date="2021-03" db="EMBL/GenBank/DDBJ databases">
        <title>Evolutionary priming and transition to the ectomycorrhizal habit in an iconic lineage of mushroom-forming fungi: is preadaptation a requirement?</title>
        <authorList>
            <consortium name="DOE Joint Genome Institute"/>
            <person name="Looney B.P."/>
            <person name="Miyauchi S."/>
            <person name="Morin E."/>
            <person name="Drula E."/>
            <person name="Courty P.E."/>
            <person name="Chicoki N."/>
            <person name="Fauchery L."/>
            <person name="Kohler A."/>
            <person name="Kuo A."/>
            <person name="LaButti K."/>
            <person name="Pangilinan J."/>
            <person name="Lipzen A."/>
            <person name="Riley R."/>
            <person name="Andreopoulos W."/>
            <person name="He G."/>
            <person name="Johnson J."/>
            <person name="Barry K.W."/>
            <person name="Grigoriev I.V."/>
            <person name="Nagy L."/>
            <person name="Hibbett D."/>
            <person name="Henrissat B."/>
            <person name="Matheny P.B."/>
            <person name="Labbe J."/>
            <person name="Martin A.F."/>
        </authorList>
    </citation>
    <scope>NUCLEOTIDE SEQUENCE</scope>
    <source>
        <strain evidence="1">BPL698</strain>
    </source>
</reference>
<organism evidence="1 2">
    <name type="scientific">Russula earlei</name>
    <dbReference type="NCBI Taxonomy" id="71964"/>
    <lineage>
        <taxon>Eukaryota</taxon>
        <taxon>Fungi</taxon>
        <taxon>Dikarya</taxon>
        <taxon>Basidiomycota</taxon>
        <taxon>Agaricomycotina</taxon>
        <taxon>Agaricomycetes</taxon>
        <taxon>Russulales</taxon>
        <taxon>Russulaceae</taxon>
        <taxon>Russula</taxon>
    </lineage>
</organism>
<evidence type="ECO:0000313" key="2">
    <source>
        <dbReference type="Proteomes" id="UP001207468"/>
    </source>
</evidence>